<dbReference type="EMBL" id="HACG01010669">
    <property type="protein sequence ID" value="CEK57534.1"/>
    <property type="molecule type" value="Transcribed_RNA"/>
</dbReference>
<feature type="domain" description="Ubiquitin carboxyl-terminal hydrolase 38-like N-terminal" evidence="1">
    <location>
        <begin position="49"/>
        <end position="197"/>
    </location>
</feature>
<proteinExistence type="predicted"/>
<name>A0A0B6YMT2_9EUPU</name>
<dbReference type="Pfam" id="PF21246">
    <property type="entry name" value="Usp38-like_N"/>
    <property type="match status" value="1"/>
</dbReference>
<evidence type="ECO:0000313" key="2">
    <source>
        <dbReference type="EMBL" id="CEK57534.1"/>
    </source>
</evidence>
<accession>A0A0B6YMT2</accession>
<feature type="non-terminal residue" evidence="2">
    <location>
        <position position="199"/>
    </location>
</feature>
<dbReference type="InterPro" id="IPR049407">
    <property type="entry name" value="Usp38-like_N"/>
</dbReference>
<dbReference type="AlphaFoldDB" id="A0A0B6YMT2"/>
<organism evidence="2">
    <name type="scientific">Arion vulgaris</name>
    <dbReference type="NCBI Taxonomy" id="1028688"/>
    <lineage>
        <taxon>Eukaryota</taxon>
        <taxon>Metazoa</taxon>
        <taxon>Spiralia</taxon>
        <taxon>Lophotrochozoa</taxon>
        <taxon>Mollusca</taxon>
        <taxon>Gastropoda</taxon>
        <taxon>Heterobranchia</taxon>
        <taxon>Euthyneura</taxon>
        <taxon>Panpulmonata</taxon>
        <taxon>Eupulmonata</taxon>
        <taxon>Stylommatophora</taxon>
        <taxon>Helicina</taxon>
        <taxon>Arionoidea</taxon>
        <taxon>Arionidae</taxon>
        <taxon>Arion</taxon>
    </lineage>
</organism>
<protein>
    <recommendedName>
        <fullName evidence="1">Ubiquitin carboxyl-terminal hydrolase 38-like N-terminal domain-containing protein</fullName>
    </recommendedName>
</protein>
<reference evidence="2" key="1">
    <citation type="submission" date="2014-12" db="EMBL/GenBank/DDBJ databases">
        <title>Insight into the proteome of Arion vulgaris.</title>
        <authorList>
            <person name="Aradska J."/>
            <person name="Bulat T."/>
            <person name="Smidak R."/>
            <person name="Sarate P."/>
            <person name="Gangsoo J."/>
            <person name="Sialana F."/>
            <person name="Bilban M."/>
            <person name="Lubec G."/>
        </authorList>
    </citation>
    <scope>NUCLEOTIDE SEQUENCE</scope>
    <source>
        <tissue evidence="2">Skin</tissue>
    </source>
</reference>
<evidence type="ECO:0000259" key="1">
    <source>
        <dbReference type="Pfam" id="PF21246"/>
    </source>
</evidence>
<sequence>MDQILEGLFLSEQPDKLKEALITRICEQNSRTSHSEATVRGVLQVSSKWILHGTTTLQVSSGFKLFKAWGSQNIAIFQSFFTPALVAEMLKQGSGMPANVPLLLREGLRVMLGGARTYYDHSEMVQMNITKFVCRAQERIVVRNVVLLFEEFNECVPSDESDLTNFCLAVLNHLSVGILPQREGEIPSFIKNTDEIAKC</sequence>
<gene>
    <name evidence="2" type="primary">ORF30422</name>
</gene>